<reference evidence="2 3" key="1">
    <citation type="journal article" date="2018" name="Nat. Biotechnol.">
        <title>A standardized bacterial taxonomy based on genome phylogeny substantially revises the tree of life.</title>
        <authorList>
            <person name="Parks D.H."/>
            <person name="Chuvochina M."/>
            <person name="Waite D.W."/>
            <person name="Rinke C."/>
            <person name="Skarshewski A."/>
            <person name="Chaumeil P.A."/>
            <person name="Hugenholtz P."/>
        </authorList>
    </citation>
    <scope>NUCLEOTIDE SEQUENCE [LARGE SCALE GENOMIC DNA]</scope>
    <source>
        <strain evidence="2">UBA11728</strain>
    </source>
</reference>
<protein>
    <recommendedName>
        <fullName evidence="4">Type II secretion system protein G</fullName>
    </recommendedName>
</protein>
<proteinExistence type="predicted"/>
<dbReference type="AlphaFoldDB" id="A0A3D2X5A8"/>
<evidence type="ECO:0000256" key="1">
    <source>
        <dbReference type="SAM" id="Phobius"/>
    </source>
</evidence>
<keyword evidence="1" id="KW-0812">Transmembrane</keyword>
<sequence length="151" mass="17196">MQTWTIVMLVILAILVVLFVALLIYGRKMQKKQEASQADIRAGAQSFSILVIDKKRMRIKDAGFPQIVLDQTPKYLRRSKVPVVKAKIGPKVATLMCEEKVFDLIPIKKEIKAVINGIYILDVKGLRGGLEQRPVKQKFFKKMKSKITKKN</sequence>
<evidence type="ECO:0008006" key="4">
    <source>
        <dbReference type="Google" id="ProtNLM"/>
    </source>
</evidence>
<gene>
    <name evidence="2" type="ORF">DHW61_07880</name>
</gene>
<keyword evidence="1" id="KW-1133">Transmembrane helix</keyword>
<name>A0A3D2X5A8_9FIRM</name>
<dbReference type="Proteomes" id="UP000262969">
    <property type="component" value="Unassembled WGS sequence"/>
</dbReference>
<organism evidence="2 3">
    <name type="scientific">Lachnoclostridium phytofermentans</name>
    <dbReference type="NCBI Taxonomy" id="66219"/>
    <lineage>
        <taxon>Bacteria</taxon>
        <taxon>Bacillati</taxon>
        <taxon>Bacillota</taxon>
        <taxon>Clostridia</taxon>
        <taxon>Lachnospirales</taxon>
        <taxon>Lachnospiraceae</taxon>
    </lineage>
</organism>
<evidence type="ECO:0000313" key="2">
    <source>
        <dbReference type="EMBL" id="HCL02319.1"/>
    </source>
</evidence>
<keyword evidence="1" id="KW-0472">Membrane</keyword>
<comment type="caution">
    <text evidence="2">The sequence shown here is derived from an EMBL/GenBank/DDBJ whole genome shotgun (WGS) entry which is preliminary data.</text>
</comment>
<dbReference type="EMBL" id="DPVV01000258">
    <property type="protein sequence ID" value="HCL02319.1"/>
    <property type="molecule type" value="Genomic_DNA"/>
</dbReference>
<feature type="transmembrane region" description="Helical" evidence="1">
    <location>
        <begin position="6"/>
        <end position="25"/>
    </location>
</feature>
<accession>A0A3D2X5A8</accession>
<evidence type="ECO:0000313" key="3">
    <source>
        <dbReference type="Proteomes" id="UP000262969"/>
    </source>
</evidence>